<proteinExistence type="predicted"/>
<protein>
    <submittedName>
        <fullName evidence="1">Uncharacterized protein</fullName>
    </submittedName>
</protein>
<dbReference type="Proteomes" id="UP000799755">
    <property type="component" value="Unassembled WGS sequence"/>
</dbReference>
<accession>A0ACB6RC33</accession>
<keyword evidence="2" id="KW-1185">Reference proteome</keyword>
<organism evidence="1 2">
    <name type="scientific">Lindgomyces ingoldianus</name>
    <dbReference type="NCBI Taxonomy" id="673940"/>
    <lineage>
        <taxon>Eukaryota</taxon>
        <taxon>Fungi</taxon>
        <taxon>Dikarya</taxon>
        <taxon>Ascomycota</taxon>
        <taxon>Pezizomycotina</taxon>
        <taxon>Dothideomycetes</taxon>
        <taxon>Pleosporomycetidae</taxon>
        <taxon>Pleosporales</taxon>
        <taxon>Lindgomycetaceae</taxon>
        <taxon>Lindgomyces</taxon>
    </lineage>
</organism>
<dbReference type="EMBL" id="MU003495">
    <property type="protein sequence ID" value="KAF2476082.1"/>
    <property type="molecule type" value="Genomic_DNA"/>
</dbReference>
<evidence type="ECO:0000313" key="1">
    <source>
        <dbReference type="EMBL" id="KAF2476082.1"/>
    </source>
</evidence>
<sequence length="232" mass="25519">MRSKSIDYERLIGSLPMLLVRNTGATLGPSELLTFALTLQSKIILYLLAPAGVLLVIDLVLIMLLKRHLKAKLTTKAEKRRKSLRRSTLVVLWTSVGLALASAMATSQTTAAMEFVTRTERVSSVQITAGKTLNVLQWLIFSFSSLFAAGISSIFKKHGGTVRSAGSPGSGTLPIVSEELPDIHISHIPPPPPSSNPPVYYMRCQNKIRHVMVKIATEFAYCAGFYRDEFWS</sequence>
<name>A0ACB6RC33_9PLEO</name>
<comment type="caution">
    <text evidence="1">The sequence shown here is derived from an EMBL/GenBank/DDBJ whole genome shotgun (WGS) entry which is preliminary data.</text>
</comment>
<gene>
    <name evidence="1" type="ORF">BDR25DRAFT_350369</name>
</gene>
<reference evidence="1" key="1">
    <citation type="journal article" date="2020" name="Stud. Mycol.">
        <title>101 Dothideomycetes genomes: a test case for predicting lifestyles and emergence of pathogens.</title>
        <authorList>
            <person name="Haridas S."/>
            <person name="Albert R."/>
            <person name="Binder M."/>
            <person name="Bloem J."/>
            <person name="Labutti K."/>
            <person name="Salamov A."/>
            <person name="Andreopoulos B."/>
            <person name="Baker S."/>
            <person name="Barry K."/>
            <person name="Bills G."/>
            <person name="Bluhm B."/>
            <person name="Cannon C."/>
            <person name="Castanera R."/>
            <person name="Culley D."/>
            <person name="Daum C."/>
            <person name="Ezra D."/>
            <person name="Gonzalez J."/>
            <person name="Henrissat B."/>
            <person name="Kuo A."/>
            <person name="Liang C."/>
            <person name="Lipzen A."/>
            <person name="Lutzoni F."/>
            <person name="Magnuson J."/>
            <person name="Mondo S."/>
            <person name="Nolan M."/>
            <person name="Ohm R."/>
            <person name="Pangilinan J."/>
            <person name="Park H.-J."/>
            <person name="Ramirez L."/>
            <person name="Alfaro M."/>
            <person name="Sun H."/>
            <person name="Tritt A."/>
            <person name="Yoshinaga Y."/>
            <person name="Zwiers L.-H."/>
            <person name="Turgeon B."/>
            <person name="Goodwin S."/>
            <person name="Spatafora J."/>
            <person name="Crous P."/>
            <person name="Grigoriev I."/>
        </authorList>
    </citation>
    <scope>NUCLEOTIDE SEQUENCE</scope>
    <source>
        <strain evidence="1">ATCC 200398</strain>
    </source>
</reference>
<evidence type="ECO:0000313" key="2">
    <source>
        <dbReference type="Proteomes" id="UP000799755"/>
    </source>
</evidence>